<dbReference type="Pfam" id="PF16976">
    <property type="entry name" value="RcpC"/>
    <property type="match status" value="1"/>
</dbReference>
<dbReference type="EMBL" id="DSRP01000245">
    <property type="protein sequence ID" value="HGG92002.1"/>
    <property type="molecule type" value="Genomic_DNA"/>
</dbReference>
<evidence type="ECO:0000313" key="4">
    <source>
        <dbReference type="EMBL" id="HGG92002.1"/>
    </source>
</evidence>
<comment type="caution">
    <text evidence="4">The sequence shown here is derived from an EMBL/GenBank/DDBJ whole genome shotgun (WGS) entry which is preliminary data.</text>
</comment>
<reference evidence="4" key="1">
    <citation type="journal article" date="2020" name="mSystems">
        <title>Genome- and Community-Level Interaction Insights into Carbon Utilization and Element Cycling Functions of Hydrothermarchaeota in Hydrothermal Sediment.</title>
        <authorList>
            <person name="Zhou Z."/>
            <person name="Liu Y."/>
            <person name="Xu W."/>
            <person name="Pan J."/>
            <person name="Luo Z.H."/>
            <person name="Li M."/>
        </authorList>
    </citation>
    <scope>NUCLEOTIDE SEQUENCE [LARGE SCALE GENOMIC DNA]</scope>
    <source>
        <strain evidence="4">SpSt-413</strain>
    </source>
</reference>
<feature type="compositionally biased region" description="Basic and acidic residues" evidence="1">
    <location>
        <begin position="264"/>
        <end position="273"/>
    </location>
</feature>
<dbReference type="InterPro" id="IPR017592">
    <property type="entry name" value="Pilus_assmbl_Flp-typ_CpaB"/>
</dbReference>
<dbReference type="CDD" id="cd11614">
    <property type="entry name" value="SAF_CpaB_FlgA_like"/>
    <property type="match status" value="1"/>
</dbReference>
<dbReference type="InterPro" id="IPR013974">
    <property type="entry name" value="SAF"/>
</dbReference>
<feature type="domain" description="Flp pilus assembly protein RcpC/CpaB" evidence="3">
    <location>
        <begin position="117"/>
        <end position="223"/>
    </location>
</feature>
<protein>
    <submittedName>
        <fullName evidence="4">Flp pilus assembly protein CpaB</fullName>
    </submittedName>
</protein>
<dbReference type="NCBIfam" id="TIGR03177">
    <property type="entry name" value="pilus_cpaB"/>
    <property type="match status" value="1"/>
</dbReference>
<gene>
    <name evidence="4" type="primary">cpaB</name>
    <name evidence="4" type="ORF">ENR59_03520</name>
</gene>
<feature type="compositionally biased region" description="Basic and acidic residues" evidence="1">
    <location>
        <begin position="242"/>
        <end position="251"/>
    </location>
</feature>
<proteinExistence type="predicted"/>
<sequence>MNKGRLLIHAAIALVLALTAGFLVLSWLQGQGKKVQPAQEQPAQKQVLLAVSTQITPRGTKLTPDKLKLAPYFEQSVPPTSFTDLSALENRIVSVPLGPNEPVTEDKLFPPGTAFGGLETMIAPGKRAVAVRGNKVMGLGGLVLPGARVDVVMTTDDPDKQGQKLSKMVLANVPVLAVGAVAERPNKPGQEASAETYTLEVTPEEAEKLALAGNMGELNLALRSPTDAETVLTSGADLRKNLSSYREEPDPKQTPTQRSATQVEEIRGSKRETNVLGAAQSQPGKVKP</sequence>
<evidence type="ECO:0000259" key="3">
    <source>
        <dbReference type="Pfam" id="PF16976"/>
    </source>
</evidence>
<organism evidence="4">
    <name type="scientific">Fundidesulfovibrio putealis</name>
    <dbReference type="NCBI Taxonomy" id="270496"/>
    <lineage>
        <taxon>Bacteria</taxon>
        <taxon>Pseudomonadati</taxon>
        <taxon>Thermodesulfobacteriota</taxon>
        <taxon>Desulfovibrionia</taxon>
        <taxon>Desulfovibrionales</taxon>
        <taxon>Desulfovibrionaceae</taxon>
        <taxon>Fundidesulfovibrio</taxon>
    </lineage>
</organism>
<feature type="compositionally biased region" description="Polar residues" evidence="1">
    <location>
        <begin position="279"/>
        <end position="288"/>
    </location>
</feature>
<dbReference type="AlphaFoldDB" id="A0A7C3WJM9"/>
<evidence type="ECO:0000259" key="2">
    <source>
        <dbReference type="Pfam" id="PF08666"/>
    </source>
</evidence>
<accession>A0A7C3WJM9</accession>
<evidence type="ECO:0000256" key="1">
    <source>
        <dbReference type="SAM" id="MobiDB-lite"/>
    </source>
</evidence>
<feature type="compositionally biased region" description="Polar residues" evidence="1">
    <location>
        <begin position="253"/>
        <end position="262"/>
    </location>
</feature>
<dbReference type="Pfam" id="PF08666">
    <property type="entry name" value="SAF"/>
    <property type="match status" value="1"/>
</dbReference>
<feature type="domain" description="SAF" evidence="2">
    <location>
        <begin position="57"/>
        <end position="108"/>
    </location>
</feature>
<name>A0A7C3WJM9_9BACT</name>
<feature type="region of interest" description="Disordered" evidence="1">
    <location>
        <begin position="242"/>
        <end position="288"/>
    </location>
</feature>
<dbReference type="InterPro" id="IPR031571">
    <property type="entry name" value="RcpC_dom"/>
</dbReference>